<evidence type="ECO:0000256" key="7">
    <source>
        <dbReference type="SAM" id="Phobius"/>
    </source>
</evidence>
<keyword evidence="6 7" id="KW-0472">Membrane</keyword>
<keyword evidence="9" id="KW-1185">Reference proteome</keyword>
<reference evidence="8 9" key="1">
    <citation type="submission" date="2018-07" db="EMBL/GenBank/DDBJ databases">
        <title>Dyadobacter roseus sp. nov., isolated from rose rhizosphere soil.</title>
        <authorList>
            <person name="Chen L."/>
        </authorList>
    </citation>
    <scope>NUCLEOTIDE SEQUENCE [LARGE SCALE GENOMIC DNA]</scope>
    <source>
        <strain evidence="8 9">RS19</strain>
    </source>
</reference>
<proteinExistence type="inferred from homology"/>
<dbReference type="Proteomes" id="UP000256373">
    <property type="component" value="Unassembled WGS sequence"/>
</dbReference>
<feature type="transmembrane region" description="Helical" evidence="7">
    <location>
        <begin position="32"/>
        <end position="51"/>
    </location>
</feature>
<evidence type="ECO:0000256" key="4">
    <source>
        <dbReference type="ARBA" id="ARBA00022692"/>
    </source>
</evidence>
<evidence type="ECO:0000256" key="2">
    <source>
        <dbReference type="ARBA" id="ARBA00011006"/>
    </source>
</evidence>
<evidence type="ECO:0000256" key="1">
    <source>
        <dbReference type="ARBA" id="ARBA00004651"/>
    </source>
</evidence>
<feature type="transmembrane region" description="Helical" evidence="7">
    <location>
        <begin position="57"/>
        <end position="77"/>
    </location>
</feature>
<dbReference type="PANTHER" id="PTHR33884">
    <property type="entry name" value="UPF0410 PROTEIN YMGE"/>
    <property type="match status" value="1"/>
</dbReference>
<dbReference type="Pfam" id="PF04226">
    <property type="entry name" value="Transgly_assoc"/>
    <property type="match status" value="1"/>
</dbReference>
<keyword evidence="3" id="KW-1003">Cell membrane</keyword>
<comment type="caution">
    <text evidence="8">The sequence shown here is derived from an EMBL/GenBank/DDBJ whole genome shotgun (WGS) entry which is preliminary data.</text>
</comment>
<gene>
    <name evidence="8" type="ORF">DSL64_08405</name>
</gene>
<sequence length="80" mass="8329">MDLLYFLLIGAVSGWLAGILFKGWGFGLIGNIIVGIVGSVLGGWIAAKIGIGGTGLFGHIVIAALGGWLLLFIISLFSRR</sequence>
<accession>A0A3D8YEK6</accession>
<organism evidence="8 9">
    <name type="scientific">Dyadobacter luteus</name>
    <dbReference type="NCBI Taxonomy" id="2259619"/>
    <lineage>
        <taxon>Bacteria</taxon>
        <taxon>Pseudomonadati</taxon>
        <taxon>Bacteroidota</taxon>
        <taxon>Cytophagia</taxon>
        <taxon>Cytophagales</taxon>
        <taxon>Spirosomataceae</taxon>
        <taxon>Dyadobacter</taxon>
    </lineage>
</organism>
<dbReference type="PANTHER" id="PTHR33884:SF3">
    <property type="entry name" value="UPF0410 PROTEIN YMGE"/>
    <property type="match status" value="1"/>
</dbReference>
<evidence type="ECO:0000256" key="6">
    <source>
        <dbReference type="ARBA" id="ARBA00023136"/>
    </source>
</evidence>
<dbReference type="RefSeq" id="WP_115830230.1">
    <property type="nucleotide sequence ID" value="NZ_QNUL01000004.1"/>
</dbReference>
<feature type="transmembrane region" description="Helical" evidence="7">
    <location>
        <begin position="6"/>
        <end position="25"/>
    </location>
</feature>
<dbReference type="GO" id="GO:0005886">
    <property type="term" value="C:plasma membrane"/>
    <property type="evidence" value="ECO:0007669"/>
    <property type="project" value="UniProtKB-SubCell"/>
</dbReference>
<comment type="subcellular location">
    <subcellularLocation>
        <location evidence="1">Cell membrane</location>
        <topology evidence="1">Multi-pass membrane protein</topology>
    </subcellularLocation>
</comment>
<keyword evidence="4 7" id="KW-0812">Transmembrane</keyword>
<dbReference type="EMBL" id="QNUL01000004">
    <property type="protein sequence ID" value="REA62922.1"/>
    <property type="molecule type" value="Genomic_DNA"/>
</dbReference>
<evidence type="ECO:0000313" key="8">
    <source>
        <dbReference type="EMBL" id="REA62922.1"/>
    </source>
</evidence>
<dbReference type="AlphaFoldDB" id="A0A3D8YEK6"/>
<dbReference type="InterPro" id="IPR007341">
    <property type="entry name" value="Transgly_assoc"/>
</dbReference>
<evidence type="ECO:0000256" key="5">
    <source>
        <dbReference type="ARBA" id="ARBA00022989"/>
    </source>
</evidence>
<evidence type="ECO:0000313" key="9">
    <source>
        <dbReference type="Proteomes" id="UP000256373"/>
    </source>
</evidence>
<keyword evidence="5 7" id="KW-1133">Transmembrane helix</keyword>
<protein>
    <submittedName>
        <fullName evidence="8">GlsB/YeaQ/YmgE family stress response membrane protein</fullName>
    </submittedName>
</protein>
<name>A0A3D8YEK6_9BACT</name>
<evidence type="ECO:0000256" key="3">
    <source>
        <dbReference type="ARBA" id="ARBA00022475"/>
    </source>
</evidence>
<comment type="similarity">
    <text evidence="2">Belongs to the UPF0410 family.</text>
</comment>